<protein>
    <submittedName>
        <fullName evidence="2">Type VI secretion system effector, Hcp1 family</fullName>
    </submittedName>
</protein>
<evidence type="ECO:0000313" key="3">
    <source>
        <dbReference type="Proteomes" id="UP000219522"/>
    </source>
</evidence>
<feature type="region of interest" description="Disordered" evidence="1">
    <location>
        <begin position="120"/>
        <end position="169"/>
    </location>
</feature>
<reference evidence="2 3" key="1">
    <citation type="submission" date="2017-09" db="EMBL/GenBank/DDBJ databases">
        <authorList>
            <person name="Varghese N."/>
            <person name="Submissions S."/>
        </authorList>
    </citation>
    <scope>NUCLEOTIDE SEQUENCE [LARGE SCALE GENOMIC DNA]</scope>
    <source>
        <strain evidence="2 3">OK806</strain>
    </source>
</reference>
<sequence>MAIPAYMWIKDDGGADIKGSVTVHGREGSVELVEFNHGVNIPTDDNTGKLTGTRVHAPITFTKETDASTPYLYKAVTSGQTLKSIEIKWYRIDDAGKEKEYFNTKLDNVKVVAVKPRCSTSRIRRSRNTTTSKTSNCATRRSPGRTRTATSSTPTAGTSALKSFPSMLA</sequence>
<dbReference type="EMBL" id="OCSU01000003">
    <property type="protein sequence ID" value="SOE88534.1"/>
    <property type="molecule type" value="Genomic_DNA"/>
</dbReference>
<dbReference type="InterPro" id="IPR052947">
    <property type="entry name" value="T6SS_Hcp1_domain"/>
</dbReference>
<accession>A0A7Z7IDF8</accession>
<keyword evidence="3" id="KW-1185">Reference proteome</keyword>
<evidence type="ECO:0000256" key="1">
    <source>
        <dbReference type="SAM" id="MobiDB-lite"/>
    </source>
</evidence>
<dbReference type="PANTHER" id="PTHR34319">
    <property type="entry name" value="MAJOR EXPORTED PROTEIN"/>
    <property type="match status" value="1"/>
</dbReference>
<dbReference type="Gene3D" id="2.30.110.20">
    <property type="entry name" value="Hcp1-like"/>
    <property type="match status" value="1"/>
</dbReference>
<dbReference type="SUPFAM" id="SSF141452">
    <property type="entry name" value="Hcp1-like"/>
    <property type="match status" value="1"/>
</dbReference>
<evidence type="ECO:0000313" key="2">
    <source>
        <dbReference type="EMBL" id="SOE88534.1"/>
    </source>
</evidence>
<dbReference type="Pfam" id="PF05638">
    <property type="entry name" value="T6SS_HCP"/>
    <property type="match status" value="1"/>
</dbReference>
<proteinExistence type="predicted"/>
<dbReference type="NCBIfam" id="TIGR03344">
    <property type="entry name" value="VI_effect_Hcp1"/>
    <property type="match status" value="1"/>
</dbReference>
<organism evidence="2 3">
    <name type="scientific">Caballeronia arationis</name>
    <dbReference type="NCBI Taxonomy" id="1777142"/>
    <lineage>
        <taxon>Bacteria</taxon>
        <taxon>Pseudomonadati</taxon>
        <taxon>Pseudomonadota</taxon>
        <taxon>Betaproteobacteria</taxon>
        <taxon>Burkholderiales</taxon>
        <taxon>Burkholderiaceae</taxon>
        <taxon>Caballeronia</taxon>
    </lineage>
</organism>
<feature type="compositionally biased region" description="Low complexity" evidence="1">
    <location>
        <begin position="128"/>
        <end position="160"/>
    </location>
</feature>
<dbReference type="Proteomes" id="UP000219522">
    <property type="component" value="Unassembled WGS sequence"/>
</dbReference>
<dbReference type="AlphaFoldDB" id="A0A7Z7IDF8"/>
<dbReference type="PANTHER" id="PTHR34319:SF6">
    <property type="entry name" value="MAJOR EXPORTED PROTEIN"/>
    <property type="match status" value="1"/>
</dbReference>
<comment type="caution">
    <text evidence="2">The sequence shown here is derived from an EMBL/GenBank/DDBJ whole genome shotgun (WGS) entry which is preliminary data.</text>
</comment>
<name>A0A7Z7IDF8_9BURK</name>
<dbReference type="InterPro" id="IPR036624">
    <property type="entry name" value="Hcp1-lik_sf"/>
</dbReference>
<gene>
    <name evidence="2" type="ORF">SAMN05446927_7149</name>
</gene>
<dbReference type="InterPro" id="IPR008514">
    <property type="entry name" value="T6SS_Hcp"/>
</dbReference>